<dbReference type="InterPro" id="IPR029492">
    <property type="entry name" value="DUF4435"/>
</dbReference>
<protein>
    <submittedName>
        <fullName evidence="2">DUF4435 domain-containing protein</fullName>
    </submittedName>
</protein>
<proteinExistence type="predicted"/>
<evidence type="ECO:0000259" key="1">
    <source>
        <dbReference type="Pfam" id="PF14491"/>
    </source>
</evidence>
<name>A0ABU1C7H3_9ESCH</name>
<keyword evidence="3" id="KW-1185">Reference proteome</keyword>
<reference evidence="2 3" key="1">
    <citation type="submission" date="2021-05" db="EMBL/GenBank/DDBJ databases">
        <title>Genome sequence of E. marmotae isolates.</title>
        <authorList>
            <person name="Binsker U."/>
            <person name="Hammerl J.A."/>
        </authorList>
    </citation>
    <scope>NUCLEOTIDE SEQUENCE [LARGE SCALE GENOMIC DNA]</scope>
    <source>
        <strain evidence="2 3">21-MO00586</strain>
    </source>
</reference>
<gene>
    <name evidence="2" type="ORF">KJE03_24690</name>
</gene>
<dbReference type="Proteomes" id="UP001235723">
    <property type="component" value="Unassembled WGS sequence"/>
</dbReference>
<dbReference type="EMBL" id="JAHCRT010000042">
    <property type="protein sequence ID" value="MDQ9296599.1"/>
    <property type="molecule type" value="Genomic_DNA"/>
</dbReference>
<dbReference type="RefSeq" id="WP_187203793.1">
    <property type="nucleotide sequence ID" value="NZ_JAHCRM010000060.1"/>
</dbReference>
<dbReference type="Pfam" id="PF14491">
    <property type="entry name" value="DUF4435"/>
    <property type="match status" value="1"/>
</dbReference>
<organism evidence="2 3">
    <name type="scientific">Escherichia marmotae</name>
    <dbReference type="NCBI Taxonomy" id="1499973"/>
    <lineage>
        <taxon>Bacteria</taxon>
        <taxon>Pseudomonadati</taxon>
        <taxon>Pseudomonadota</taxon>
        <taxon>Gammaproteobacteria</taxon>
        <taxon>Enterobacterales</taxon>
        <taxon>Enterobacteriaceae</taxon>
        <taxon>Escherichia</taxon>
    </lineage>
</organism>
<feature type="domain" description="DUF4435" evidence="1">
    <location>
        <begin position="31"/>
        <end position="268"/>
    </location>
</feature>
<comment type="caution">
    <text evidence="2">The sequence shown here is derived from an EMBL/GenBank/DDBJ whole genome shotgun (WGS) entry which is preliminary data.</text>
</comment>
<evidence type="ECO:0000313" key="2">
    <source>
        <dbReference type="EMBL" id="MDQ9296599.1"/>
    </source>
</evidence>
<evidence type="ECO:0000313" key="3">
    <source>
        <dbReference type="Proteomes" id="UP001235723"/>
    </source>
</evidence>
<accession>A0ABU1C7H3</accession>
<sequence length="332" mass="38723">MSDFETKMKSRAYLQAYSRQQSGNKPEVKGVMYVENPSDRIFWEEVVSQVWPKSYSVKTFSIGGKRTLEKEYDKLHSAYIVGVDGDFDFLCPERHENACKMNSNPYVLHTFCYSRESYSCCVSSVAAISQRLCYHTQLDHELVDALTQYSEIIFPALAVFSFLHNQNWCEFKEDDFLAAIAIKSAEGEKILTEELKINNEVMNRLKRSVCTYIDYLCSMTGVDVNKCCQLLTKRQITSNMACLFIDGHHLQDEIIMPALKMIKRNNKESDIRQIKINHAEHQRKNKIKEINNHFSENCNLNTMMMHKTECYSTVLFWEKIKERLANLRMCQN</sequence>